<dbReference type="Pfam" id="PF16916">
    <property type="entry name" value="ZT_dimer"/>
    <property type="match status" value="1"/>
</dbReference>
<dbReference type="InterPro" id="IPR036837">
    <property type="entry name" value="Cation_efflux_CTD_sf"/>
</dbReference>
<evidence type="ECO:0000256" key="1">
    <source>
        <dbReference type="ARBA" id="ARBA00004141"/>
    </source>
</evidence>
<dbReference type="NCBIfam" id="TIGR01297">
    <property type="entry name" value="CDF"/>
    <property type="match status" value="1"/>
</dbReference>
<evidence type="ECO:0000256" key="6">
    <source>
        <dbReference type="ARBA" id="ARBA00022989"/>
    </source>
</evidence>
<dbReference type="InterPro" id="IPR058533">
    <property type="entry name" value="Cation_efflux_TM"/>
</dbReference>
<keyword evidence="4 9" id="KW-0812">Transmembrane</keyword>
<dbReference type="RefSeq" id="WP_254575614.1">
    <property type="nucleotide sequence ID" value="NZ_CP100595.1"/>
</dbReference>
<feature type="transmembrane region" description="Helical" evidence="9">
    <location>
        <begin position="75"/>
        <end position="96"/>
    </location>
</feature>
<feature type="transmembrane region" description="Helical" evidence="9">
    <location>
        <begin position="44"/>
        <end position="63"/>
    </location>
</feature>
<dbReference type="PANTHER" id="PTHR11562">
    <property type="entry name" value="CATION EFFLUX PROTEIN/ ZINC TRANSPORTER"/>
    <property type="match status" value="1"/>
</dbReference>
<dbReference type="InterPro" id="IPR050681">
    <property type="entry name" value="CDF/SLC30A"/>
</dbReference>
<dbReference type="InterPro" id="IPR002524">
    <property type="entry name" value="Cation_efflux"/>
</dbReference>
<dbReference type="PANTHER" id="PTHR11562:SF17">
    <property type="entry name" value="RE54080P-RELATED"/>
    <property type="match status" value="1"/>
</dbReference>
<keyword evidence="5" id="KW-0862">Zinc</keyword>
<dbReference type="EMBL" id="CP100595">
    <property type="protein sequence ID" value="UTJ05433.1"/>
    <property type="molecule type" value="Genomic_DNA"/>
</dbReference>
<keyword evidence="7" id="KW-0406">Ion transport</keyword>
<evidence type="ECO:0000256" key="7">
    <source>
        <dbReference type="ARBA" id="ARBA00023065"/>
    </source>
</evidence>
<sequence>MSREKKILLIIIVNIIIIISEIVFGILSNSFALIADALHNTGDVLAVVVTYLALVLGAKTTTFKQTFGYLRAEMMAAFVNTLFLYITMIYMIYEAINRFLNPEIINPIYMIIVGFIAVIANGISAYILNNIGVSSCAHEHDHNHSHSHNHSHNQNEDANIKSAYLHMLSDALISVAVVVAGIFIYFFEVYFIDSILTVIFSIYILFHSYPLLKKSFLSLMDMNIIDISQEKLELIIKENTNVIEYHDLHIHKPSSKHNFISFHLVLKDIEMNLEEIEKITSNIEHKLNHLGFNHVLIQVDTSKKIKRHTNCIL</sequence>
<evidence type="ECO:0000259" key="11">
    <source>
        <dbReference type="Pfam" id="PF16916"/>
    </source>
</evidence>
<gene>
    <name evidence="12" type="ORF">NJU99_09150</name>
</gene>
<evidence type="ECO:0000256" key="5">
    <source>
        <dbReference type="ARBA" id="ARBA00022906"/>
    </source>
</evidence>
<feature type="domain" description="Cation efflux protein transmembrane" evidence="10">
    <location>
        <begin position="7"/>
        <end position="220"/>
    </location>
</feature>
<keyword evidence="5" id="KW-0864">Zinc transport</keyword>
<dbReference type="Gene3D" id="3.30.70.1350">
    <property type="entry name" value="Cation efflux protein, cytoplasmic domain"/>
    <property type="match status" value="1"/>
</dbReference>
<dbReference type="Pfam" id="PF01545">
    <property type="entry name" value="Cation_efflux"/>
    <property type="match status" value="1"/>
</dbReference>
<keyword evidence="3" id="KW-0813">Transport</keyword>
<dbReference type="Proteomes" id="UP001060012">
    <property type="component" value="Chromosome"/>
</dbReference>
<feature type="transmembrane region" description="Helical" evidence="9">
    <location>
        <begin position="7"/>
        <end position="32"/>
    </location>
</feature>
<dbReference type="SUPFAM" id="SSF161111">
    <property type="entry name" value="Cation efflux protein transmembrane domain-like"/>
    <property type="match status" value="1"/>
</dbReference>
<feature type="transmembrane region" description="Helical" evidence="9">
    <location>
        <begin position="191"/>
        <end position="212"/>
    </location>
</feature>
<feature type="transmembrane region" description="Helical" evidence="9">
    <location>
        <begin position="108"/>
        <end position="128"/>
    </location>
</feature>
<evidence type="ECO:0000313" key="13">
    <source>
        <dbReference type="Proteomes" id="UP001060012"/>
    </source>
</evidence>
<name>A0ABY5E310_9BACT</name>
<comment type="subcellular location">
    <subcellularLocation>
        <location evidence="1">Membrane</location>
        <topology evidence="1">Multi-pass membrane protein</topology>
    </subcellularLocation>
</comment>
<feature type="domain" description="Cation efflux protein cytoplasmic" evidence="11">
    <location>
        <begin position="228"/>
        <end position="300"/>
    </location>
</feature>
<evidence type="ECO:0000313" key="12">
    <source>
        <dbReference type="EMBL" id="UTJ05433.1"/>
    </source>
</evidence>
<comment type="similarity">
    <text evidence="2">Belongs to the cation diffusion facilitator (CDF) transporter (TC 2.A.4) family. SLC30A subfamily.</text>
</comment>
<dbReference type="InterPro" id="IPR027470">
    <property type="entry name" value="Cation_efflux_CTD"/>
</dbReference>
<organism evidence="12 13">
    <name type="scientific">Arcobacter roscoffensis</name>
    <dbReference type="NCBI Taxonomy" id="2961520"/>
    <lineage>
        <taxon>Bacteria</taxon>
        <taxon>Pseudomonadati</taxon>
        <taxon>Campylobacterota</taxon>
        <taxon>Epsilonproteobacteria</taxon>
        <taxon>Campylobacterales</taxon>
        <taxon>Arcobacteraceae</taxon>
        <taxon>Arcobacter</taxon>
    </lineage>
</organism>
<feature type="transmembrane region" description="Helical" evidence="9">
    <location>
        <begin position="163"/>
        <end position="185"/>
    </location>
</feature>
<reference evidence="12" key="1">
    <citation type="submission" date="2022-07" db="EMBL/GenBank/DDBJ databases">
        <title>Arcobacter roscoffensis sp. nov., a marine bacterium isolated from coastal seawater collected from Roscoff, France.</title>
        <authorList>
            <person name="Pascual J."/>
            <person name="Lepeaux C."/>
            <person name="Methner A."/>
            <person name="Overmann J."/>
        </authorList>
    </citation>
    <scope>NUCLEOTIDE SEQUENCE</scope>
    <source>
        <strain evidence="12">ARW1-2F2</strain>
    </source>
</reference>
<evidence type="ECO:0000256" key="8">
    <source>
        <dbReference type="ARBA" id="ARBA00023136"/>
    </source>
</evidence>
<keyword evidence="6 9" id="KW-1133">Transmembrane helix</keyword>
<dbReference type="SUPFAM" id="SSF160240">
    <property type="entry name" value="Cation efflux protein cytoplasmic domain-like"/>
    <property type="match status" value="1"/>
</dbReference>
<dbReference type="InterPro" id="IPR027469">
    <property type="entry name" value="Cation_efflux_TMD_sf"/>
</dbReference>
<evidence type="ECO:0000256" key="3">
    <source>
        <dbReference type="ARBA" id="ARBA00022448"/>
    </source>
</evidence>
<evidence type="ECO:0000256" key="2">
    <source>
        <dbReference type="ARBA" id="ARBA00008873"/>
    </source>
</evidence>
<protein>
    <submittedName>
        <fullName evidence="12">Cation diffusion facilitator family transporter</fullName>
    </submittedName>
</protein>
<dbReference type="Gene3D" id="1.20.1510.10">
    <property type="entry name" value="Cation efflux protein transmembrane domain"/>
    <property type="match status" value="1"/>
</dbReference>
<accession>A0ABY5E310</accession>
<proteinExistence type="inferred from homology"/>
<evidence type="ECO:0000256" key="4">
    <source>
        <dbReference type="ARBA" id="ARBA00022692"/>
    </source>
</evidence>
<keyword evidence="8 9" id="KW-0472">Membrane</keyword>
<evidence type="ECO:0000259" key="10">
    <source>
        <dbReference type="Pfam" id="PF01545"/>
    </source>
</evidence>
<evidence type="ECO:0000256" key="9">
    <source>
        <dbReference type="SAM" id="Phobius"/>
    </source>
</evidence>
<keyword evidence="13" id="KW-1185">Reference proteome</keyword>